<reference evidence="2 3" key="1">
    <citation type="submission" date="2020-07" db="EMBL/GenBank/DDBJ databases">
        <title>Diversity of carbapenemase encoding genes among Pseudomonas putida group clinical isolates in a tertiary Brazilian hospital.</title>
        <authorList>
            <person name="Alberto-Lei F."/>
            <person name="Nodari C.S."/>
            <person name="Streling A.P."/>
            <person name="Paulino J.T."/>
            <person name="Bessa-Neto F.O."/>
            <person name="Cayo R."/>
            <person name="Gales A.C."/>
        </authorList>
    </citation>
    <scope>NUCLEOTIDE SEQUENCE [LARGE SCALE GENOMIC DNA]</scope>
    <source>
        <strain evidence="2 3">12464</strain>
    </source>
</reference>
<name>A0A7W2KX49_PSEPU</name>
<evidence type="ECO:0000256" key="1">
    <source>
        <dbReference type="SAM" id="MobiDB-lite"/>
    </source>
</evidence>
<feature type="region of interest" description="Disordered" evidence="1">
    <location>
        <begin position="151"/>
        <end position="219"/>
    </location>
</feature>
<evidence type="ECO:0000313" key="2">
    <source>
        <dbReference type="EMBL" id="MBA6114484.1"/>
    </source>
</evidence>
<organism evidence="2 3">
    <name type="scientific">Pseudomonas putida</name>
    <name type="common">Arthrobacter siderocapsulatus</name>
    <dbReference type="NCBI Taxonomy" id="303"/>
    <lineage>
        <taxon>Bacteria</taxon>
        <taxon>Pseudomonadati</taxon>
        <taxon>Pseudomonadota</taxon>
        <taxon>Gammaproteobacteria</taxon>
        <taxon>Pseudomonadales</taxon>
        <taxon>Pseudomonadaceae</taxon>
        <taxon>Pseudomonas</taxon>
    </lineage>
</organism>
<dbReference type="NCBIfam" id="TIGR03696">
    <property type="entry name" value="Rhs_assc_core"/>
    <property type="match status" value="1"/>
</dbReference>
<sequence>MGATPSGKSVYSQKRFYRNTELVTVMGARAASSIVKAEAGDLAQIGAGEVSGSTLLLSGPMRTVMGGATAVRHETLSYSPYGFSFPQSPILPGFNGQPREALTGWYLLGNGARGYSPALMRFLSQDVLSPFDQGGINCYAYVSGDPVNFSDPTGHMPRRLLPEPKNRPETLIMPPNSQQAPGSRKPAKPAMNRSISSTSNSSLSSPLSTPSTPGISDRHSSRNAVFFNAISEENKGWKLDKVEVRKNLAVLTKVEQEKFDKFQNAIHNEGLSPRDAALSLGDSDYKVFDKRSGIYQFRLSGGQRVHFQVQDKTVIIRQVGGHA</sequence>
<proteinExistence type="predicted"/>
<gene>
    <name evidence="2" type="ORF">H4C47_01890</name>
</gene>
<dbReference type="AlphaFoldDB" id="A0A7W2KX49"/>
<comment type="caution">
    <text evidence="2">The sequence shown here is derived from an EMBL/GenBank/DDBJ whole genome shotgun (WGS) entry which is preliminary data.</text>
</comment>
<dbReference type="Gene3D" id="2.180.10.10">
    <property type="entry name" value="RHS repeat-associated core"/>
    <property type="match status" value="1"/>
</dbReference>
<feature type="compositionally biased region" description="Low complexity" evidence="1">
    <location>
        <begin position="194"/>
        <end position="215"/>
    </location>
</feature>
<dbReference type="EMBL" id="JACGDG010000001">
    <property type="protein sequence ID" value="MBA6114484.1"/>
    <property type="molecule type" value="Genomic_DNA"/>
</dbReference>
<evidence type="ECO:0000313" key="3">
    <source>
        <dbReference type="Proteomes" id="UP000553948"/>
    </source>
</evidence>
<protein>
    <submittedName>
        <fullName evidence="2">RHS repeat-associated core domain-containing protein</fullName>
    </submittedName>
</protein>
<dbReference type="RefSeq" id="WP_176513802.1">
    <property type="nucleotide sequence ID" value="NZ_CP060529.1"/>
</dbReference>
<accession>A0A7W2KX49</accession>
<dbReference type="InterPro" id="IPR022385">
    <property type="entry name" value="Rhs_assc_core"/>
</dbReference>
<dbReference type="Proteomes" id="UP000553948">
    <property type="component" value="Unassembled WGS sequence"/>
</dbReference>